<protein>
    <submittedName>
        <fullName evidence="2">Hydroxyneurosporene synthase</fullName>
    </submittedName>
</protein>
<feature type="transmembrane region" description="Helical" evidence="1">
    <location>
        <begin position="6"/>
        <end position="25"/>
    </location>
</feature>
<sequence length="289" mass="31983">MSEDGRHGLTVIAFIGSVFSPYYAWARRRGRGDPLNHCTVNVVLTGAGGARWCMTERGRGKTRRDASSLTIGPSSLNWDGTSLTIRVDETTMPVPSRVRGTIRVHPPALTPRAFALDDAGRHRWWPISPRCRVEVALDQPGTRWSGTGYLDTNAGDEALEDAFSQWDWCRADFGGDSAVLYNVDRRVGSHLALALMIGQDGTVEPFEPLPRVTLPASRWWRIPRPTRADPGQPVTVTETLVDAPFYARSVLATHIGSRPATAIHESLSLDRFRAGWVQAMLPFRMPRLG</sequence>
<gene>
    <name evidence="2" type="ORF">N825_05265</name>
</gene>
<evidence type="ECO:0000256" key="1">
    <source>
        <dbReference type="SAM" id="Phobius"/>
    </source>
</evidence>
<dbReference type="RefSeq" id="WP_037453842.1">
    <property type="nucleotide sequence ID" value="NZ_AVFL01000011.1"/>
</dbReference>
<dbReference type="SUPFAM" id="SSF159245">
    <property type="entry name" value="AttH-like"/>
    <property type="match status" value="1"/>
</dbReference>
<keyword evidence="1" id="KW-0812">Transmembrane</keyword>
<dbReference type="EMBL" id="AVFL01000011">
    <property type="protein sequence ID" value="EWY39511.1"/>
    <property type="molecule type" value="Genomic_DNA"/>
</dbReference>
<reference evidence="2 3" key="1">
    <citation type="submission" date="2013-08" db="EMBL/GenBank/DDBJ databases">
        <title>The genome sequence of Skermanella stibiiresistens.</title>
        <authorList>
            <person name="Zhu W."/>
            <person name="Wang G."/>
        </authorList>
    </citation>
    <scope>NUCLEOTIDE SEQUENCE [LARGE SCALE GENOMIC DNA]</scope>
    <source>
        <strain evidence="2 3">SB22</strain>
    </source>
</reference>
<dbReference type="PATRIC" id="fig|1385369.3.peg.3259"/>
<dbReference type="STRING" id="1385369.N825_05265"/>
<accession>W9H403</accession>
<dbReference type="OrthoDB" id="5491608at2"/>
<keyword evidence="3" id="KW-1185">Reference proteome</keyword>
<keyword evidence="1" id="KW-1133">Transmembrane helix</keyword>
<comment type="caution">
    <text evidence="2">The sequence shown here is derived from an EMBL/GenBank/DDBJ whole genome shotgun (WGS) entry which is preliminary data.</text>
</comment>
<organism evidence="2 3">
    <name type="scientific">Skermanella stibiiresistens SB22</name>
    <dbReference type="NCBI Taxonomy" id="1385369"/>
    <lineage>
        <taxon>Bacteria</taxon>
        <taxon>Pseudomonadati</taxon>
        <taxon>Pseudomonadota</taxon>
        <taxon>Alphaproteobacteria</taxon>
        <taxon>Rhodospirillales</taxon>
        <taxon>Azospirillaceae</taxon>
        <taxon>Skermanella</taxon>
    </lineage>
</organism>
<dbReference type="CDD" id="cd21471">
    <property type="entry name" value="CrtC-like"/>
    <property type="match status" value="1"/>
</dbReference>
<name>W9H403_9PROT</name>
<dbReference type="AlphaFoldDB" id="W9H403"/>
<proteinExistence type="predicted"/>
<dbReference type="Proteomes" id="UP000019486">
    <property type="component" value="Unassembled WGS sequence"/>
</dbReference>
<evidence type="ECO:0000313" key="2">
    <source>
        <dbReference type="EMBL" id="EWY39511.1"/>
    </source>
</evidence>
<keyword evidence="1" id="KW-0472">Membrane</keyword>
<evidence type="ECO:0000313" key="3">
    <source>
        <dbReference type="Proteomes" id="UP000019486"/>
    </source>
</evidence>